<dbReference type="UniPathway" id="UPA00143"/>
<dbReference type="InterPro" id="IPR043454">
    <property type="entry name" value="NPH3/RPT2-like"/>
</dbReference>
<dbReference type="Pfam" id="PF00651">
    <property type="entry name" value="BTB"/>
    <property type="match status" value="1"/>
</dbReference>
<dbReference type="EMBL" id="JADCNL010000010">
    <property type="protein sequence ID" value="KAG0463867.1"/>
    <property type="molecule type" value="Genomic_DNA"/>
</dbReference>
<dbReference type="Proteomes" id="UP000636800">
    <property type="component" value="Chromosome 10"/>
</dbReference>
<reference evidence="6 7" key="1">
    <citation type="journal article" date="2020" name="Nat. Food">
        <title>A phased Vanilla planifolia genome enables genetic improvement of flavour and production.</title>
        <authorList>
            <person name="Hasing T."/>
            <person name="Tang H."/>
            <person name="Brym M."/>
            <person name="Khazi F."/>
            <person name="Huang T."/>
            <person name="Chambers A.H."/>
        </authorList>
    </citation>
    <scope>NUCLEOTIDE SEQUENCE [LARGE SCALE GENOMIC DNA]</scope>
    <source>
        <tissue evidence="6">Leaf</tissue>
    </source>
</reference>
<comment type="caution">
    <text evidence="6">The sequence shown here is derived from an EMBL/GenBank/DDBJ whole genome shotgun (WGS) entry which is preliminary data.</text>
</comment>
<dbReference type="InterPro" id="IPR027356">
    <property type="entry name" value="NPH3_dom"/>
</dbReference>
<evidence type="ECO:0000313" key="6">
    <source>
        <dbReference type="EMBL" id="KAG0463867.1"/>
    </source>
</evidence>
<dbReference type="InterPro" id="IPR011333">
    <property type="entry name" value="SKP1/BTB/POZ_sf"/>
</dbReference>
<proteinExistence type="inferred from homology"/>
<evidence type="ECO:0000256" key="3">
    <source>
        <dbReference type="PROSITE-ProRule" id="PRU00982"/>
    </source>
</evidence>
<evidence type="ECO:0000259" key="5">
    <source>
        <dbReference type="PROSITE" id="PS51649"/>
    </source>
</evidence>
<dbReference type="Pfam" id="PF03000">
    <property type="entry name" value="NPH3"/>
    <property type="match status" value="1"/>
</dbReference>
<evidence type="ECO:0000256" key="2">
    <source>
        <dbReference type="ARBA" id="ARBA00022786"/>
    </source>
</evidence>
<evidence type="ECO:0000256" key="1">
    <source>
        <dbReference type="ARBA" id="ARBA00004906"/>
    </source>
</evidence>
<feature type="domain" description="NPH3" evidence="5">
    <location>
        <begin position="209"/>
        <end position="499"/>
    </location>
</feature>
<sequence length="511" mass="57690">MELAGMVHVQSFIELGRECNTELPSDVIIEIADISFHLHKFPLLKRSGLLRKMISECHDEIGNGCVLQLHDLPGGAKTFELVAKFCYDVKMELSPYNVVALRCAAEHLRMTEDCFEGNLISLAENFLNEIYGNWKDTMKVLETCEEFLPLAEELHIITQCINSLASKACSDQSLFGWPMLAQSSEKSSNGSNLWNGICKVEKSRSVESDWWYEDVSVLRIPVYRRLILTMESKGMKPENIAGSLMFYSKKYFRGLSRNSSFHDGINHVNPIALVLAPSESEQRALLEDIIELLPPKNGVTSTTFLLRLLRTAMILHASPACRENLEKRVGAQLDEALLDDLLIPNLGYTVENLYDVDCVHRMLDHFMLSNQVAITASPDIIDETQLMDTVPSSTPMTMVAKLMDGYLSEVAPDVNLKLSKFQALAALIPEYARPLDDGIYRAIDIYLKAHPWLTDSEREQLCRLMNCQKLSLEACTHAAQNERLPPSRRPSPLLRAAPTENFCRRMALCFR</sequence>
<evidence type="ECO:0000313" key="7">
    <source>
        <dbReference type="Proteomes" id="UP000636800"/>
    </source>
</evidence>
<feature type="domain" description="BTB" evidence="4">
    <location>
        <begin position="25"/>
        <end position="95"/>
    </location>
</feature>
<dbReference type="PROSITE" id="PS51649">
    <property type="entry name" value="NPH3"/>
    <property type="match status" value="1"/>
</dbReference>
<evidence type="ECO:0008006" key="8">
    <source>
        <dbReference type="Google" id="ProtNLM"/>
    </source>
</evidence>
<dbReference type="AlphaFoldDB" id="A0A835UJE0"/>
<dbReference type="PANTHER" id="PTHR32370">
    <property type="entry name" value="OS12G0117600 PROTEIN"/>
    <property type="match status" value="1"/>
</dbReference>
<keyword evidence="7" id="KW-1185">Reference proteome</keyword>
<dbReference type="PROSITE" id="PS50097">
    <property type="entry name" value="BTB"/>
    <property type="match status" value="1"/>
</dbReference>
<dbReference type="GO" id="GO:0016567">
    <property type="term" value="P:protein ubiquitination"/>
    <property type="evidence" value="ECO:0007669"/>
    <property type="project" value="UniProtKB-UniPathway"/>
</dbReference>
<dbReference type="SUPFAM" id="SSF54695">
    <property type="entry name" value="POZ domain"/>
    <property type="match status" value="1"/>
</dbReference>
<dbReference type="OrthoDB" id="1664372at2759"/>
<comment type="similarity">
    <text evidence="3">Belongs to the NPH3 family.</text>
</comment>
<accession>A0A835UJE0</accession>
<keyword evidence="2" id="KW-0833">Ubl conjugation pathway</keyword>
<name>A0A835UJE0_VANPL</name>
<protein>
    <recommendedName>
        <fullName evidence="8">Phototropic-responsive NPH3 family protein</fullName>
    </recommendedName>
</protein>
<dbReference type="Gene3D" id="3.30.710.10">
    <property type="entry name" value="Potassium Channel Kv1.1, Chain A"/>
    <property type="match status" value="1"/>
</dbReference>
<organism evidence="6 7">
    <name type="scientific">Vanilla planifolia</name>
    <name type="common">Vanilla</name>
    <dbReference type="NCBI Taxonomy" id="51239"/>
    <lineage>
        <taxon>Eukaryota</taxon>
        <taxon>Viridiplantae</taxon>
        <taxon>Streptophyta</taxon>
        <taxon>Embryophyta</taxon>
        <taxon>Tracheophyta</taxon>
        <taxon>Spermatophyta</taxon>
        <taxon>Magnoliopsida</taxon>
        <taxon>Liliopsida</taxon>
        <taxon>Asparagales</taxon>
        <taxon>Orchidaceae</taxon>
        <taxon>Vanilloideae</taxon>
        <taxon>Vanilleae</taxon>
        <taxon>Vanilla</taxon>
    </lineage>
</organism>
<evidence type="ECO:0000259" key="4">
    <source>
        <dbReference type="PROSITE" id="PS50097"/>
    </source>
</evidence>
<gene>
    <name evidence="6" type="ORF">HPP92_019936</name>
</gene>
<dbReference type="InterPro" id="IPR000210">
    <property type="entry name" value="BTB/POZ_dom"/>
</dbReference>
<comment type="pathway">
    <text evidence="1">Protein modification; protein ubiquitination.</text>
</comment>